<name>A0A6L8MZH8_STRSU</name>
<evidence type="ECO:0000313" key="2">
    <source>
        <dbReference type="EMBL" id="MYN70487.1"/>
    </source>
</evidence>
<proteinExistence type="predicted"/>
<feature type="transmembrane region" description="Helical" evidence="1">
    <location>
        <begin position="96"/>
        <end position="112"/>
    </location>
</feature>
<dbReference type="Proteomes" id="UP000483765">
    <property type="component" value="Unassembled WGS sequence"/>
</dbReference>
<accession>A0A6L8MZH8</accession>
<reference evidence="2 3" key="1">
    <citation type="submission" date="2019-11" db="EMBL/GenBank/DDBJ databases">
        <title>Divergent Streptococcus suis from cattle.</title>
        <authorList>
            <person name="Williamson C."/>
        </authorList>
    </citation>
    <scope>NUCLEOTIDE SEQUENCE [LARGE SCALE GENOMIC DNA]</scope>
    <source>
        <strain evidence="2 3">10-36905</strain>
    </source>
</reference>
<keyword evidence="1" id="KW-0472">Membrane</keyword>
<dbReference type="EMBL" id="WNXH01000018">
    <property type="protein sequence ID" value="MYN70487.1"/>
    <property type="molecule type" value="Genomic_DNA"/>
</dbReference>
<feature type="transmembrane region" description="Helical" evidence="1">
    <location>
        <begin position="165"/>
        <end position="190"/>
    </location>
</feature>
<feature type="transmembrane region" description="Helical" evidence="1">
    <location>
        <begin position="124"/>
        <end position="145"/>
    </location>
</feature>
<feature type="transmembrane region" description="Helical" evidence="1">
    <location>
        <begin position="64"/>
        <end position="84"/>
    </location>
</feature>
<dbReference type="AlphaFoldDB" id="A0A6L8MZH8"/>
<sequence>MTEYMVHARGEVTKVDEERHTYIITANSQEEAALLAKNAFSEMYGSSPENITASSSMVNRDLKGWIAVILFSIAIFLSFIKWYVGDSSEATEFKPDLIGGIFATLFYGAYVIRFKGVNELFHSILDTTLFVVNILTLSGLINILLVSKNFSVLGINFPIETTYILMVAIIISWFGLKSVSGFCLIFVILLGMLNVVTLNQAMGLMGILYILSVTLGVLLYVSIEPSVIDAVPYFYRSFEKQSRWVKSDISSLQEKTTTVGKQLLKKSKRGKGKAKR</sequence>
<organism evidence="2 3">
    <name type="scientific">Streptococcus suis</name>
    <dbReference type="NCBI Taxonomy" id="1307"/>
    <lineage>
        <taxon>Bacteria</taxon>
        <taxon>Bacillati</taxon>
        <taxon>Bacillota</taxon>
        <taxon>Bacilli</taxon>
        <taxon>Lactobacillales</taxon>
        <taxon>Streptococcaceae</taxon>
        <taxon>Streptococcus</taxon>
    </lineage>
</organism>
<dbReference type="RefSeq" id="WP_160864557.1">
    <property type="nucleotide sequence ID" value="NZ_WNXH01000018.1"/>
</dbReference>
<keyword evidence="1" id="KW-1133">Transmembrane helix</keyword>
<evidence type="ECO:0000256" key="1">
    <source>
        <dbReference type="SAM" id="Phobius"/>
    </source>
</evidence>
<gene>
    <name evidence="2" type="ORF">GLP18_09765</name>
</gene>
<keyword evidence="1" id="KW-0812">Transmembrane</keyword>
<evidence type="ECO:0000313" key="3">
    <source>
        <dbReference type="Proteomes" id="UP000483765"/>
    </source>
</evidence>
<protein>
    <submittedName>
        <fullName evidence="2">Uncharacterized protein</fullName>
    </submittedName>
</protein>
<feature type="transmembrane region" description="Helical" evidence="1">
    <location>
        <begin position="202"/>
        <end position="223"/>
    </location>
</feature>
<comment type="caution">
    <text evidence="2">The sequence shown here is derived from an EMBL/GenBank/DDBJ whole genome shotgun (WGS) entry which is preliminary data.</text>
</comment>